<gene>
    <name evidence="2" type="ORF">Y5S_02937</name>
</gene>
<reference evidence="2 3" key="1">
    <citation type="submission" date="2012-09" db="EMBL/GenBank/DDBJ databases">
        <title>Genome Sequence of alkane-degrading Bacterium Alcanivorax sp. 19-m-6.</title>
        <authorList>
            <person name="Lai Q."/>
            <person name="Shao Z."/>
        </authorList>
    </citation>
    <scope>NUCLEOTIDE SEQUENCE [LARGE SCALE GENOMIC DNA]</scope>
    <source>
        <strain evidence="2 3">19-m-6</strain>
    </source>
</reference>
<dbReference type="EMBL" id="ARXV01000014">
    <property type="protein sequence ID" value="KGD63730.1"/>
    <property type="molecule type" value="Genomic_DNA"/>
</dbReference>
<name>A0A095UMI4_9GAMM</name>
<evidence type="ECO:0008006" key="4">
    <source>
        <dbReference type="Google" id="ProtNLM"/>
    </source>
</evidence>
<dbReference type="PATRIC" id="fig|1177154.3.peg.2975"/>
<organism evidence="2 3">
    <name type="scientific">Alcanivorax nanhaiticus</name>
    <dbReference type="NCBI Taxonomy" id="1177154"/>
    <lineage>
        <taxon>Bacteria</taxon>
        <taxon>Pseudomonadati</taxon>
        <taxon>Pseudomonadota</taxon>
        <taxon>Gammaproteobacteria</taxon>
        <taxon>Oceanospirillales</taxon>
        <taxon>Alcanivoracaceae</taxon>
        <taxon>Alcanivorax</taxon>
    </lineage>
</organism>
<dbReference type="OrthoDB" id="2242169at2"/>
<keyword evidence="1" id="KW-1133">Transmembrane helix</keyword>
<dbReference type="STRING" id="1177154.Y5S_02937"/>
<sequence>MKIIGYLIGGALLILVFLGPGTGWYLVSKDTFAALHYDGVEQAEIIDCRSIRSGGQNSRYVRVPVVLRPSGKTLSGSVDEIRYFWECDDQIGTSVEVVYDINHPDKAKLNTFIEMWFLPILIGVICLIWYSAIVIGYIKKYRDRKKR</sequence>
<protein>
    <recommendedName>
        <fullName evidence="4">DUF3592 domain-containing protein</fullName>
    </recommendedName>
</protein>
<keyword evidence="1" id="KW-0472">Membrane</keyword>
<feature type="transmembrane region" description="Helical" evidence="1">
    <location>
        <begin position="116"/>
        <end position="138"/>
    </location>
</feature>
<evidence type="ECO:0000313" key="2">
    <source>
        <dbReference type="EMBL" id="KGD63730.1"/>
    </source>
</evidence>
<accession>A0A095UMI4</accession>
<comment type="caution">
    <text evidence="2">The sequence shown here is derived from an EMBL/GenBank/DDBJ whole genome shotgun (WGS) entry which is preliminary data.</text>
</comment>
<keyword evidence="3" id="KW-1185">Reference proteome</keyword>
<proteinExistence type="predicted"/>
<dbReference type="RefSeq" id="WP_035234045.1">
    <property type="nucleotide sequence ID" value="NZ_ARXV01000014.1"/>
</dbReference>
<evidence type="ECO:0000256" key="1">
    <source>
        <dbReference type="SAM" id="Phobius"/>
    </source>
</evidence>
<keyword evidence="1" id="KW-0812">Transmembrane</keyword>
<evidence type="ECO:0000313" key="3">
    <source>
        <dbReference type="Proteomes" id="UP000029444"/>
    </source>
</evidence>
<dbReference type="Proteomes" id="UP000029444">
    <property type="component" value="Unassembled WGS sequence"/>
</dbReference>
<dbReference type="AlphaFoldDB" id="A0A095UMI4"/>